<reference evidence="16" key="1">
    <citation type="submission" date="2020-03" db="EMBL/GenBank/DDBJ databases">
        <authorList>
            <person name="Guo F."/>
        </authorList>
    </citation>
    <scope>NUCLEOTIDE SEQUENCE</scope>
    <source>
        <strain evidence="16">JCM 30134</strain>
    </source>
</reference>
<evidence type="ECO:0000256" key="13">
    <source>
        <dbReference type="SAM" id="SignalP"/>
    </source>
</evidence>
<dbReference type="PANTHER" id="PTHR32552">
    <property type="entry name" value="FERRICHROME IRON RECEPTOR-RELATED"/>
    <property type="match status" value="1"/>
</dbReference>
<proteinExistence type="inferred from homology"/>
<evidence type="ECO:0000256" key="7">
    <source>
        <dbReference type="ARBA" id="ARBA00023065"/>
    </source>
</evidence>
<keyword evidence="8 12" id="KW-0798">TonB box</keyword>
<evidence type="ECO:0000256" key="2">
    <source>
        <dbReference type="ARBA" id="ARBA00022448"/>
    </source>
</evidence>
<dbReference type="Pfam" id="PF00593">
    <property type="entry name" value="TonB_dep_Rec_b-barrel"/>
    <property type="match status" value="1"/>
</dbReference>
<evidence type="ECO:0000256" key="11">
    <source>
        <dbReference type="PROSITE-ProRule" id="PRU01360"/>
    </source>
</evidence>
<comment type="similarity">
    <text evidence="11 12">Belongs to the TonB-dependent receptor family.</text>
</comment>
<keyword evidence="13" id="KW-0732">Signal</keyword>
<feature type="signal peptide" evidence="13">
    <location>
        <begin position="1"/>
        <end position="34"/>
    </location>
</feature>
<keyword evidence="16" id="KW-0675">Receptor</keyword>
<evidence type="ECO:0000256" key="5">
    <source>
        <dbReference type="ARBA" id="ARBA00022692"/>
    </source>
</evidence>
<keyword evidence="9 11" id="KW-0472">Membrane</keyword>
<dbReference type="AlphaFoldDB" id="A0A9E5MNX6"/>
<keyword evidence="5 11" id="KW-0812">Transmembrane</keyword>
<dbReference type="Proteomes" id="UP000787472">
    <property type="component" value="Unassembled WGS sequence"/>
</dbReference>
<evidence type="ECO:0000256" key="10">
    <source>
        <dbReference type="ARBA" id="ARBA00023237"/>
    </source>
</evidence>
<keyword evidence="17" id="KW-1185">Reference proteome</keyword>
<keyword evidence="10 11" id="KW-0998">Cell outer membrane</keyword>
<sequence>MIKTLLTPSRQARKQLLASTISVATMAASAGALAAQIEEVVVTAQKRAQSVNDIGVSASAFGGEDLKKLKMESAVDLGAHTPGLATTNATSGGTPIFAIRGIGLDDFSPNNNSGVGIYTDEVFASAPALLNGQLFDIERVEVLKGPQGTLYGKNTTGGAINFISNKPTDDVEAYVEADYSRWNTVEMTGAVSGALNERVRGRVAMNYVDQGEGWQKDVNTGNEYGKADSHAIRGLLDFDLGDNTTALLKAYYTRDTSTPLSPDAEQHELWGYPELNSPKDPAKVTVGNLDVGRDEEGHGISLNLTTDFEAFTLTSITAWDSYDQEVVDNYGGTSERITDFFQDNQIEQMSQEFRFTGNTSGAFSWILGFNYSHEVVEALGIFDDSFVAYETFGDVGTDLLVADYEQVTDSLGAYLHTETDLTDTLSLTVGLRYSQDERSFDGTDVNTDADGSFYDVLIDFDETHKEDDLTGKIGLDWALADNWLIYGNVATSYKSGLYYGAPVLDPDPGVAWAYVDPEEVLSYELGFKATLLDNSLQINGAAFILDYKNRQSLITYLEDDFSTYLGLDVYDTTMISIPESQTEGAELDVHWLPSEGLEIRLGVAYLNSKVTKAPSTADMRGISDDPNSPNTVDHISNSIGEGQVLAQSPEWSYNGMVGYEWFVGSDLIARVQTSASWVDEQYAALGDPNTGYGPISSLDAQFSLTNADDQWAVTLWGKNLEGNEAETYAFSGFAGRVVYRQQPTSYGVTFRYNF</sequence>
<evidence type="ECO:0000256" key="6">
    <source>
        <dbReference type="ARBA" id="ARBA00023004"/>
    </source>
</evidence>
<feature type="domain" description="TonB-dependent receptor plug" evidence="15">
    <location>
        <begin position="52"/>
        <end position="159"/>
    </location>
</feature>
<feature type="chain" id="PRO_5038694459" evidence="13">
    <location>
        <begin position="35"/>
        <end position="754"/>
    </location>
</feature>
<dbReference type="InterPro" id="IPR036942">
    <property type="entry name" value="Beta-barrel_TonB_sf"/>
</dbReference>
<keyword evidence="7" id="KW-0406">Ion transport</keyword>
<name>A0A9E5MNX6_9GAMM</name>
<dbReference type="InterPro" id="IPR039426">
    <property type="entry name" value="TonB-dep_rcpt-like"/>
</dbReference>
<dbReference type="RefSeq" id="WP_167191086.1">
    <property type="nucleotide sequence ID" value="NZ_JAAONZ010000019.1"/>
</dbReference>
<evidence type="ECO:0000256" key="1">
    <source>
        <dbReference type="ARBA" id="ARBA00004571"/>
    </source>
</evidence>
<evidence type="ECO:0000256" key="9">
    <source>
        <dbReference type="ARBA" id="ARBA00023136"/>
    </source>
</evidence>
<accession>A0A9E5MNX6</accession>
<keyword evidence="3 11" id="KW-1134">Transmembrane beta strand</keyword>
<gene>
    <name evidence="16" type="ORF">G8770_19645</name>
</gene>
<dbReference type="InterPro" id="IPR012910">
    <property type="entry name" value="Plug_dom"/>
</dbReference>
<evidence type="ECO:0000256" key="8">
    <source>
        <dbReference type="ARBA" id="ARBA00023077"/>
    </source>
</evidence>
<comment type="caution">
    <text evidence="16">The sequence shown here is derived from an EMBL/GenBank/DDBJ whole genome shotgun (WGS) entry which is preliminary data.</text>
</comment>
<evidence type="ECO:0000256" key="4">
    <source>
        <dbReference type="ARBA" id="ARBA00022496"/>
    </source>
</evidence>
<evidence type="ECO:0000256" key="3">
    <source>
        <dbReference type="ARBA" id="ARBA00022452"/>
    </source>
</evidence>
<dbReference type="PANTHER" id="PTHR32552:SF81">
    <property type="entry name" value="TONB-DEPENDENT OUTER MEMBRANE RECEPTOR"/>
    <property type="match status" value="1"/>
</dbReference>
<dbReference type="GO" id="GO:0009279">
    <property type="term" value="C:cell outer membrane"/>
    <property type="evidence" value="ECO:0007669"/>
    <property type="project" value="UniProtKB-SubCell"/>
</dbReference>
<feature type="domain" description="TonB-dependent receptor-like beta-barrel" evidence="14">
    <location>
        <begin position="243"/>
        <end position="720"/>
    </location>
</feature>
<dbReference type="Gene3D" id="2.40.170.20">
    <property type="entry name" value="TonB-dependent receptor, beta-barrel domain"/>
    <property type="match status" value="1"/>
</dbReference>
<dbReference type="EMBL" id="JAAONZ010000019">
    <property type="protein sequence ID" value="NHO67766.1"/>
    <property type="molecule type" value="Genomic_DNA"/>
</dbReference>
<keyword evidence="6" id="KW-0408">Iron</keyword>
<evidence type="ECO:0000313" key="17">
    <source>
        <dbReference type="Proteomes" id="UP000787472"/>
    </source>
</evidence>
<evidence type="ECO:0000313" key="16">
    <source>
        <dbReference type="EMBL" id="NHO67766.1"/>
    </source>
</evidence>
<dbReference type="SUPFAM" id="SSF56935">
    <property type="entry name" value="Porins"/>
    <property type="match status" value="1"/>
</dbReference>
<organism evidence="16 17">
    <name type="scientific">Pseudomaricurvus hydrocarbonicus</name>
    <dbReference type="NCBI Taxonomy" id="1470433"/>
    <lineage>
        <taxon>Bacteria</taxon>
        <taxon>Pseudomonadati</taxon>
        <taxon>Pseudomonadota</taxon>
        <taxon>Gammaproteobacteria</taxon>
        <taxon>Cellvibrionales</taxon>
        <taxon>Cellvibrionaceae</taxon>
        <taxon>Pseudomaricurvus</taxon>
    </lineage>
</organism>
<comment type="subcellular location">
    <subcellularLocation>
        <location evidence="1 11">Cell outer membrane</location>
        <topology evidence="1 11">Multi-pass membrane protein</topology>
    </subcellularLocation>
</comment>
<keyword evidence="4" id="KW-0410">Iron transport</keyword>
<dbReference type="PROSITE" id="PS52016">
    <property type="entry name" value="TONB_DEPENDENT_REC_3"/>
    <property type="match status" value="1"/>
</dbReference>
<dbReference type="Pfam" id="PF07715">
    <property type="entry name" value="Plug"/>
    <property type="match status" value="1"/>
</dbReference>
<evidence type="ECO:0000256" key="12">
    <source>
        <dbReference type="RuleBase" id="RU003357"/>
    </source>
</evidence>
<protein>
    <submittedName>
        <fullName evidence="16">TonB-dependent receptor</fullName>
    </submittedName>
</protein>
<dbReference type="GO" id="GO:0006826">
    <property type="term" value="P:iron ion transport"/>
    <property type="evidence" value="ECO:0007669"/>
    <property type="project" value="UniProtKB-KW"/>
</dbReference>
<keyword evidence="2 11" id="KW-0813">Transport</keyword>
<dbReference type="InterPro" id="IPR000531">
    <property type="entry name" value="Beta-barrel_TonB"/>
</dbReference>
<evidence type="ECO:0000259" key="14">
    <source>
        <dbReference type="Pfam" id="PF00593"/>
    </source>
</evidence>
<evidence type="ECO:0000259" key="15">
    <source>
        <dbReference type="Pfam" id="PF07715"/>
    </source>
</evidence>